<dbReference type="InterPro" id="IPR004046">
    <property type="entry name" value="GST_C"/>
</dbReference>
<dbReference type="SUPFAM" id="SSF47616">
    <property type="entry name" value="GST C-terminal domain-like"/>
    <property type="match status" value="1"/>
</dbReference>
<dbReference type="SFLD" id="SFLDS00019">
    <property type="entry name" value="Glutathione_Transferase_(cytos"/>
    <property type="match status" value="1"/>
</dbReference>
<feature type="domain" description="GST C-terminal" evidence="7">
    <location>
        <begin position="82"/>
        <end position="204"/>
    </location>
</feature>
<dbReference type="InterPro" id="IPR004045">
    <property type="entry name" value="Glutathione_S-Trfase_N"/>
</dbReference>
<accession>A0A077CXG0</accession>
<dbReference type="PROSITE" id="PS50404">
    <property type="entry name" value="GST_NTER"/>
    <property type="match status" value="1"/>
</dbReference>
<dbReference type="FunFam" id="1.20.1050.10:FF:000030">
    <property type="entry name" value="Glutathione S-transferase S1"/>
    <property type="match status" value="1"/>
</dbReference>
<dbReference type="EMBL" id="KJ868750">
    <property type="protein sequence ID" value="AIL23551.1"/>
    <property type="molecule type" value="mRNA"/>
</dbReference>
<comment type="catalytic activity">
    <reaction evidence="5">
        <text>RX + glutathione = an S-substituted glutathione + a halide anion + H(+)</text>
        <dbReference type="Rhea" id="RHEA:16437"/>
        <dbReference type="ChEBI" id="CHEBI:15378"/>
        <dbReference type="ChEBI" id="CHEBI:16042"/>
        <dbReference type="ChEBI" id="CHEBI:17792"/>
        <dbReference type="ChEBI" id="CHEBI:57925"/>
        <dbReference type="ChEBI" id="CHEBI:90779"/>
        <dbReference type="EC" id="2.5.1.18"/>
    </reaction>
</comment>
<evidence type="ECO:0000259" key="6">
    <source>
        <dbReference type="PROSITE" id="PS50404"/>
    </source>
</evidence>
<dbReference type="InterPro" id="IPR040079">
    <property type="entry name" value="Glutathione_S-Trfase"/>
</dbReference>
<name>A0A077CXG0_TENMO</name>
<evidence type="ECO:0000256" key="3">
    <source>
        <dbReference type="ARBA" id="ARBA00022679"/>
    </source>
</evidence>
<reference evidence="8" key="1">
    <citation type="submission" date="2014-05" db="EMBL/GenBank/DDBJ databases">
        <title>Identification of putative glutathione S-transferase genes from Tenebrio molitor.</title>
        <authorList>
            <person name="Liu S."/>
        </authorList>
    </citation>
    <scope>NUCLEOTIDE SEQUENCE</scope>
    <source>
        <strain evidence="8">AAU-P</strain>
    </source>
</reference>
<evidence type="ECO:0000256" key="4">
    <source>
        <dbReference type="ARBA" id="ARBA00038317"/>
    </source>
</evidence>
<dbReference type="SMR" id="A0A077CXG0"/>
<dbReference type="InterPro" id="IPR036282">
    <property type="entry name" value="Glutathione-S-Trfase_C_sf"/>
</dbReference>
<dbReference type="CDD" id="cd03192">
    <property type="entry name" value="GST_C_Sigma_like"/>
    <property type="match status" value="1"/>
</dbReference>
<gene>
    <name evidence="8" type="primary">GSTs5</name>
</gene>
<evidence type="ECO:0000256" key="2">
    <source>
        <dbReference type="ARBA" id="ARBA00012452"/>
    </source>
</evidence>
<proteinExistence type="evidence at transcript level"/>
<comment type="similarity">
    <text evidence="4">Belongs to the GST superfamily. Sigma family.</text>
</comment>
<dbReference type="Pfam" id="PF02798">
    <property type="entry name" value="GST_N"/>
    <property type="match status" value="1"/>
</dbReference>
<dbReference type="GO" id="GO:0004602">
    <property type="term" value="F:glutathione peroxidase activity"/>
    <property type="evidence" value="ECO:0007669"/>
    <property type="project" value="UniProtKB-ARBA"/>
</dbReference>
<keyword evidence="3 8" id="KW-0808">Transferase</keyword>
<dbReference type="InterPro" id="IPR050213">
    <property type="entry name" value="GST_superfamily"/>
</dbReference>
<evidence type="ECO:0000313" key="8">
    <source>
        <dbReference type="EMBL" id="AIL23551.1"/>
    </source>
</evidence>
<dbReference type="GO" id="GO:0004364">
    <property type="term" value="F:glutathione transferase activity"/>
    <property type="evidence" value="ECO:0007669"/>
    <property type="project" value="UniProtKB-EC"/>
</dbReference>
<feature type="domain" description="GST N-terminal" evidence="6">
    <location>
        <begin position="3"/>
        <end position="80"/>
    </location>
</feature>
<dbReference type="EC" id="2.5.1.18" evidence="2"/>
<organism evidence="8">
    <name type="scientific">Tenebrio molitor</name>
    <name type="common">Yellow mealworm beetle</name>
    <dbReference type="NCBI Taxonomy" id="7067"/>
    <lineage>
        <taxon>Eukaryota</taxon>
        <taxon>Metazoa</taxon>
        <taxon>Ecdysozoa</taxon>
        <taxon>Arthropoda</taxon>
        <taxon>Hexapoda</taxon>
        <taxon>Insecta</taxon>
        <taxon>Pterygota</taxon>
        <taxon>Neoptera</taxon>
        <taxon>Endopterygota</taxon>
        <taxon>Coleoptera</taxon>
        <taxon>Polyphaga</taxon>
        <taxon>Cucujiformia</taxon>
        <taxon>Tenebrionidae</taxon>
        <taxon>Tenebrio</taxon>
    </lineage>
</organism>
<dbReference type="Gene3D" id="1.20.1050.130">
    <property type="match status" value="1"/>
</dbReference>
<dbReference type="FunFam" id="3.40.30.10:FF:000035">
    <property type="entry name" value="hematopoietic prostaglandin D synthase"/>
    <property type="match status" value="1"/>
</dbReference>
<dbReference type="SFLD" id="SFLDG01205">
    <property type="entry name" value="AMPS.1"/>
    <property type="match status" value="1"/>
</dbReference>
<dbReference type="PROSITE" id="PS50405">
    <property type="entry name" value="GST_CTER"/>
    <property type="match status" value="1"/>
</dbReference>
<comment type="subunit">
    <text evidence="1">Homodimer.</text>
</comment>
<dbReference type="PANTHER" id="PTHR11571:SF224">
    <property type="entry name" value="HEMATOPOIETIC PROSTAGLANDIN D SYNTHASE"/>
    <property type="match status" value="1"/>
</dbReference>
<dbReference type="SUPFAM" id="SSF52833">
    <property type="entry name" value="Thioredoxin-like"/>
    <property type="match status" value="1"/>
</dbReference>
<evidence type="ECO:0000259" key="7">
    <source>
        <dbReference type="PROSITE" id="PS50405"/>
    </source>
</evidence>
<evidence type="ECO:0000256" key="1">
    <source>
        <dbReference type="ARBA" id="ARBA00011738"/>
    </source>
</evidence>
<dbReference type="InterPro" id="IPR036249">
    <property type="entry name" value="Thioredoxin-like_sf"/>
</dbReference>
<dbReference type="Pfam" id="PF14497">
    <property type="entry name" value="GST_C_3"/>
    <property type="match status" value="1"/>
</dbReference>
<protein>
    <recommendedName>
        <fullName evidence="2">glutathione transferase</fullName>
        <ecNumber evidence="2">2.5.1.18</ecNumber>
    </recommendedName>
</protein>
<dbReference type="PANTHER" id="PTHR11571">
    <property type="entry name" value="GLUTATHIONE S-TRANSFERASE"/>
    <property type="match status" value="1"/>
</dbReference>
<dbReference type="CDD" id="cd03039">
    <property type="entry name" value="GST_N_Sigma_like"/>
    <property type="match status" value="1"/>
</dbReference>
<dbReference type="AlphaFoldDB" id="A0A077CXG0"/>
<dbReference type="GO" id="GO:0006749">
    <property type="term" value="P:glutathione metabolic process"/>
    <property type="evidence" value="ECO:0007669"/>
    <property type="project" value="TreeGrafter"/>
</dbReference>
<sequence>MAPAYKLTYFNGKGAAECIRFIFKYGGLEFEDFRINLEDWPQVKTKTPFGQLPLLEHDGKQINQSVCICRYLGKIVKIAGKDDWENVEIDAIVDTVNDFRLKIMTIYHEKDQERRKTQMETASKETVPFYLSRFDAIVKKNNGYLAVGRLTWADLYFASMIPCFDMFSGGDTFAKYPNLKALQNKINALPAIKKWIDQRPQTDY</sequence>
<dbReference type="InterPro" id="IPR010987">
    <property type="entry name" value="Glutathione-S-Trfase_C-like"/>
</dbReference>
<dbReference type="SFLD" id="SFLDG00363">
    <property type="entry name" value="AMPS_(cytGST):_Alpha-__Mu-__Pi"/>
    <property type="match status" value="1"/>
</dbReference>
<evidence type="ECO:0000256" key="5">
    <source>
        <dbReference type="ARBA" id="ARBA00047960"/>
    </source>
</evidence>